<organism evidence="5 6">
    <name type="scientific">Actinoallomurus acaciae</name>
    <dbReference type="NCBI Taxonomy" id="502577"/>
    <lineage>
        <taxon>Bacteria</taxon>
        <taxon>Bacillati</taxon>
        <taxon>Actinomycetota</taxon>
        <taxon>Actinomycetes</taxon>
        <taxon>Streptosporangiales</taxon>
        <taxon>Thermomonosporaceae</taxon>
        <taxon>Actinoallomurus</taxon>
    </lineage>
</organism>
<evidence type="ECO:0000313" key="5">
    <source>
        <dbReference type="EMBL" id="MFB9839678.1"/>
    </source>
</evidence>
<dbReference type="PANTHER" id="PTHR45527:SF1">
    <property type="entry name" value="FATTY ACID SYNTHASE"/>
    <property type="match status" value="1"/>
</dbReference>
<dbReference type="InterPro" id="IPR036736">
    <property type="entry name" value="ACP-like_sf"/>
</dbReference>
<keyword evidence="6" id="KW-1185">Reference proteome</keyword>
<reference evidence="5 6" key="1">
    <citation type="submission" date="2024-09" db="EMBL/GenBank/DDBJ databases">
        <authorList>
            <person name="Sun Q."/>
            <person name="Mori K."/>
        </authorList>
    </citation>
    <scope>NUCLEOTIDE SEQUENCE [LARGE SCALE GENOMIC DNA]</scope>
    <source>
        <strain evidence="5 6">TBRC 0563</strain>
    </source>
</reference>
<sequence>ADRDRPRRSWTAPEGEVEERLAAIWAELLGQDRPGADDDFFALGGHSLLAGRLVARVRTEFGVELPLETVFTVAALRRLAEEVAGAPPAGEAVPDIRPVARGGPLSLSYAQERLWFLQQLHPGIRAYQFQATIELSGSLDPGALARALTEIVRRHEIYRTTFGAGPDGPRQVVHPPFTVEPAVDDLRGTPDPGAAARDVIRDAVATVIPVDRLPLVRWRLLRLADDRHVLLHVEHHLVHDGWAFNNFVGELCALYRADVTGGPAPLPEPEVQFADFAVWQRSWMDGPAADRQLAHWRKELDGVPEFLGLPTDRPRTATRRFTGDAPRFEVPAELADRMRDLARRERVTLFTAMFAAFAVLLCHWSGQDDFCVGSGIAGRRRRQTERLFGMLVNTVALRADLRGDPAFRELLGRARSVVLGAQANQDVPFDRVVAAMRPARVPGRQPLCQVMFAFHDAPMRTLTMPGLQVEVTPAIANRTAKFDLNVIAIPRVEQSVGQAGEDDRDPSGAIELIWEYDGDLFDAETIARAADRYQRLLRAVAADPLATVSALAGV</sequence>
<evidence type="ECO:0000259" key="4">
    <source>
        <dbReference type="PROSITE" id="PS50075"/>
    </source>
</evidence>
<proteinExistence type="predicted"/>
<dbReference type="CDD" id="cd19531">
    <property type="entry name" value="LCL_NRPS-like"/>
    <property type="match status" value="1"/>
</dbReference>
<dbReference type="InterPro" id="IPR023213">
    <property type="entry name" value="CAT-like_dom_sf"/>
</dbReference>
<feature type="non-terminal residue" evidence="5">
    <location>
        <position position="1"/>
    </location>
</feature>
<dbReference type="Gene3D" id="3.30.559.30">
    <property type="entry name" value="Nonribosomal peptide synthetase, condensation domain"/>
    <property type="match status" value="1"/>
</dbReference>
<dbReference type="PROSITE" id="PS50075">
    <property type="entry name" value="CARRIER"/>
    <property type="match status" value="1"/>
</dbReference>
<dbReference type="Gene3D" id="1.10.1200.10">
    <property type="entry name" value="ACP-like"/>
    <property type="match status" value="1"/>
</dbReference>
<dbReference type="RefSeq" id="WP_378212842.1">
    <property type="nucleotide sequence ID" value="NZ_JBHLZP010000779.1"/>
</dbReference>
<accession>A0ABV5YX76</accession>
<dbReference type="InterPro" id="IPR020806">
    <property type="entry name" value="PKS_PP-bd"/>
</dbReference>
<dbReference type="Gene3D" id="3.30.559.10">
    <property type="entry name" value="Chloramphenicol acetyltransferase-like domain"/>
    <property type="match status" value="1"/>
</dbReference>
<keyword evidence="2" id="KW-0596">Phosphopantetheine</keyword>
<evidence type="ECO:0000256" key="3">
    <source>
        <dbReference type="ARBA" id="ARBA00022553"/>
    </source>
</evidence>
<dbReference type="InterPro" id="IPR009081">
    <property type="entry name" value="PP-bd_ACP"/>
</dbReference>
<dbReference type="InterPro" id="IPR001242">
    <property type="entry name" value="Condensation_dom"/>
</dbReference>
<evidence type="ECO:0000256" key="2">
    <source>
        <dbReference type="ARBA" id="ARBA00022450"/>
    </source>
</evidence>
<protein>
    <submittedName>
        <fullName evidence="5">Condensation domain-containing protein</fullName>
    </submittedName>
</protein>
<dbReference type="SUPFAM" id="SSF47336">
    <property type="entry name" value="ACP-like"/>
    <property type="match status" value="1"/>
</dbReference>
<evidence type="ECO:0000313" key="6">
    <source>
        <dbReference type="Proteomes" id="UP001589627"/>
    </source>
</evidence>
<dbReference type="Pfam" id="PF00668">
    <property type="entry name" value="Condensation"/>
    <property type="match status" value="1"/>
</dbReference>
<dbReference type="SMART" id="SM00823">
    <property type="entry name" value="PKS_PP"/>
    <property type="match status" value="1"/>
</dbReference>
<name>A0ABV5YX76_9ACTN</name>
<dbReference type="Proteomes" id="UP001589627">
    <property type="component" value="Unassembled WGS sequence"/>
</dbReference>
<comment type="caution">
    <text evidence="5">The sequence shown here is derived from an EMBL/GenBank/DDBJ whole genome shotgun (WGS) entry which is preliminary data.</text>
</comment>
<comment type="cofactor">
    <cofactor evidence="1">
        <name>pantetheine 4'-phosphate</name>
        <dbReference type="ChEBI" id="CHEBI:47942"/>
    </cofactor>
</comment>
<gene>
    <name evidence="5" type="ORF">ACFFNX_46795</name>
</gene>
<dbReference type="EMBL" id="JBHLZP010000779">
    <property type="protein sequence ID" value="MFB9839678.1"/>
    <property type="molecule type" value="Genomic_DNA"/>
</dbReference>
<dbReference type="PANTHER" id="PTHR45527">
    <property type="entry name" value="NONRIBOSOMAL PEPTIDE SYNTHETASE"/>
    <property type="match status" value="1"/>
</dbReference>
<feature type="domain" description="Carrier" evidence="4">
    <location>
        <begin position="12"/>
        <end position="87"/>
    </location>
</feature>
<dbReference type="Pfam" id="PF00550">
    <property type="entry name" value="PP-binding"/>
    <property type="match status" value="1"/>
</dbReference>
<evidence type="ECO:0000256" key="1">
    <source>
        <dbReference type="ARBA" id="ARBA00001957"/>
    </source>
</evidence>
<keyword evidence="3" id="KW-0597">Phosphoprotein</keyword>
<dbReference type="SUPFAM" id="SSF52777">
    <property type="entry name" value="CoA-dependent acyltransferases"/>
    <property type="match status" value="2"/>
</dbReference>